<evidence type="ECO:0000313" key="1">
    <source>
        <dbReference type="EMBL" id="KAJ7769084.1"/>
    </source>
</evidence>
<comment type="caution">
    <text evidence="1">The sequence shown here is derived from an EMBL/GenBank/DDBJ whole genome shotgun (WGS) entry which is preliminary data.</text>
</comment>
<protein>
    <submittedName>
        <fullName evidence="1">Uncharacterized protein</fullName>
    </submittedName>
</protein>
<gene>
    <name evidence="1" type="ORF">DFH07DRAFT_736062</name>
</gene>
<accession>A0AAD7JP85</accession>
<organism evidence="1 2">
    <name type="scientific">Mycena maculata</name>
    <dbReference type="NCBI Taxonomy" id="230809"/>
    <lineage>
        <taxon>Eukaryota</taxon>
        <taxon>Fungi</taxon>
        <taxon>Dikarya</taxon>
        <taxon>Basidiomycota</taxon>
        <taxon>Agaricomycotina</taxon>
        <taxon>Agaricomycetes</taxon>
        <taxon>Agaricomycetidae</taxon>
        <taxon>Agaricales</taxon>
        <taxon>Marasmiineae</taxon>
        <taxon>Mycenaceae</taxon>
        <taxon>Mycena</taxon>
    </lineage>
</organism>
<dbReference type="EMBL" id="JARJLG010000026">
    <property type="protein sequence ID" value="KAJ7769084.1"/>
    <property type="molecule type" value="Genomic_DNA"/>
</dbReference>
<feature type="non-terminal residue" evidence="1">
    <location>
        <position position="1"/>
    </location>
</feature>
<dbReference type="Proteomes" id="UP001215280">
    <property type="component" value="Unassembled WGS sequence"/>
</dbReference>
<evidence type="ECO:0000313" key="2">
    <source>
        <dbReference type="Proteomes" id="UP001215280"/>
    </source>
</evidence>
<sequence>YCDASLLGLGFYFPELSLGHQSFPPSAAHEFTESPAAAAEHAKSGIPIFYLEVFCVCWCLHQIAYLVRENGSVCIRKITIWTDNSNTFNIFNSLHAKPFYNEILKSTVDILIANNFQLRVLLLPGKKNIVVDVLSCWRNNDVMQYHPGLLIDSLTPLPHIPFTPPRDMLGAEKK</sequence>
<proteinExistence type="predicted"/>
<dbReference type="AlphaFoldDB" id="A0AAD7JP85"/>
<reference evidence="1" key="1">
    <citation type="submission" date="2023-03" db="EMBL/GenBank/DDBJ databases">
        <title>Massive genome expansion in bonnet fungi (Mycena s.s.) driven by repeated elements and novel gene families across ecological guilds.</title>
        <authorList>
            <consortium name="Lawrence Berkeley National Laboratory"/>
            <person name="Harder C.B."/>
            <person name="Miyauchi S."/>
            <person name="Viragh M."/>
            <person name="Kuo A."/>
            <person name="Thoen E."/>
            <person name="Andreopoulos B."/>
            <person name="Lu D."/>
            <person name="Skrede I."/>
            <person name="Drula E."/>
            <person name="Henrissat B."/>
            <person name="Morin E."/>
            <person name="Kohler A."/>
            <person name="Barry K."/>
            <person name="LaButti K."/>
            <person name="Morin E."/>
            <person name="Salamov A."/>
            <person name="Lipzen A."/>
            <person name="Mereny Z."/>
            <person name="Hegedus B."/>
            <person name="Baldrian P."/>
            <person name="Stursova M."/>
            <person name="Weitz H."/>
            <person name="Taylor A."/>
            <person name="Grigoriev I.V."/>
            <person name="Nagy L.G."/>
            <person name="Martin F."/>
            <person name="Kauserud H."/>
        </authorList>
    </citation>
    <scope>NUCLEOTIDE SEQUENCE</scope>
    <source>
        <strain evidence="1">CBHHK188m</strain>
    </source>
</reference>
<name>A0AAD7JP85_9AGAR</name>
<keyword evidence="2" id="KW-1185">Reference proteome</keyword>